<dbReference type="AlphaFoldDB" id="A0A1B1S603"/>
<protein>
    <submittedName>
        <fullName evidence="1">Uncharacterized protein</fullName>
    </submittedName>
</protein>
<sequence length="119" mass="13597">MSIHIPERPKFSDEQITAAGIASKTFGKVRAAAKNSPQYILSNNKLDSVVLDYAYYLKMYQELETYRELFYMDEIARRAEYADAHPEDSISLREAVGEVSYAQIMSSDPDEIADDELFE</sequence>
<dbReference type="OrthoDB" id="2884732at2"/>
<proteinExistence type="predicted"/>
<reference evidence="1" key="1">
    <citation type="submission" date="2016-10" db="EMBL/GenBank/DDBJ databases">
        <authorList>
            <person name="See-Too W.S."/>
        </authorList>
    </citation>
    <scope>NUCLEOTIDE SEQUENCE</scope>
    <source>
        <strain evidence="1">L10.15</strain>
        <plasmid evidence="1">pPS15-1</plasmid>
    </source>
</reference>
<dbReference type="KEGG" id="pll:I858_016600"/>
<name>A0A1B1S603_9BACL</name>
<evidence type="ECO:0000313" key="1">
    <source>
        <dbReference type="EMBL" id="ANU28599.1"/>
    </source>
</evidence>
<geneLocation type="plasmid" evidence="1 2">
    <name>pPS15-1</name>
</geneLocation>
<dbReference type="RefSeq" id="WP_049694997.1">
    <property type="nucleotide sequence ID" value="NZ_CP016541.2"/>
</dbReference>
<keyword evidence="2" id="KW-1185">Reference proteome</keyword>
<dbReference type="EMBL" id="CP016541">
    <property type="protein sequence ID" value="ANU28599.1"/>
    <property type="molecule type" value="Genomic_DNA"/>
</dbReference>
<gene>
    <name evidence="1" type="ORF">I858_016600</name>
</gene>
<accession>A0A1B1S603</accession>
<dbReference type="Proteomes" id="UP000053354">
    <property type="component" value="Plasmid pPS15-1"/>
</dbReference>
<keyword evidence="1" id="KW-0614">Plasmid</keyword>
<organism evidence="1 2">
    <name type="scientific">Planococcus versutus</name>
    <dbReference type="NCBI Taxonomy" id="1302659"/>
    <lineage>
        <taxon>Bacteria</taxon>
        <taxon>Bacillati</taxon>
        <taxon>Bacillota</taxon>
        <taxon>Bacilli</taxon>
        <taxon>Bacillales</taxon>
        <taxon>Caryophanaceae</taxon>
        <taxon>Planococcus</taxon>
    </lineage>
</organism>
<evidence type="ECO:0000313" key="2">
    <source>
        <dbReference type="Proteomes" id="UP000053354"/>
    </source>
</evidence>